<dbReference type="InterPro" id="IPR044561">
    <property type="entry name" value="ACT_ThrD-II-like"/>
</dbReference>
<dbReference type="InterPro" id="IPR001926">
    <property type="entry name" value="TrpB-like_PALP"/>
</dbReference>
<dbReference type="GO" id="GO:0004794">
    <property type="term" value="F:threonine deaminase activity"/>
    <property type="evidence" value="ECO:0007669"/>
    <property type="project" value="InterPro"/>
</dbReference>
<dbReference type="InterPro" id="IPR050147">
    <property type="entry name" value="Ser/Thr_Dehydratase"/>
</dbReference>
<comment type="caution">
    <text evidence="7">The sequence shown here is derived from an EMBL/GenBank/DDBJ whole genome shotgun (WGS) entry which is preliminary data.</text>
</comment>
<protein>
    <submittedName>
        <fullName evidence="7">Threonine dehydratase</fullName>
    </submittedName>
</protein>
<gene>
    <name evidence="7" type="ORF">TH25_06060</name>
</gene>
<dbReference type="CDD" id="cd04886">
    <property type="entry name" value="ACT_ThrD-II-like"/>
    <property type="match status" value="1"/>
</dbReference>
<dbReference type="InterPro" id="IPR045865">
    <property type="entry name" value="ACT-like_dom_sf"/>
</dbReference>
<dbReference type="InterPro" id="IPR005789">
    <property type="entry name" value="Thr_deHydtase_catblc"/>
</dbReference>
<dbReference type="GO" id="GO:0006567">
    <property type="term" value="P:L-threonine catabolic process"/>
    <property type="evidence" value="ECO:0007669"/>
    <property type="project" value="InterPro"/>
</dbReference>
<dbReference type="GO" id="GO:0003941">
    <property type="term" value="F:L-serine ammonia-lyase activity"/>
    <property type="evidence" value="ECO:0007669"/>
    <property type="project" value="UniProtKB-EC"/>
</dbReference>
<dbReference type="EMBL" id="JPWH01000003">
    <property type="protein sequence ID" value="RCK52597.1"/>
    <property type="molecule type" value="Genomic_DNA"/>
</dbReference>
<comment type="catalytic activity">
    <reaction evidence="5">
        <text>L-serine = pyruvate + NH4(+)</text>
        <dbReference type="Rhea" id="RHEA:19169"/>
        <dbReference type="ChEBI" id="CHEBI:15361"/>
        <dbReference type="ChEBI" id="CHEBI:28938"/>
        <dbReference type="ChEBI" id="CHEBI:33384"/>
        <dbReference type="EC" id="4.3.1.17"/>
    </reaction>
</comment>
<organism evidence="7 8">
    <name type="scientific">Thalassospira profundimaris</name>
    <dbReference type="NCBI Taxonomy" id="502049"/>
    <lineage>
        <taxon>Bacteria</taxon>
        <taxon>Pseudomonadati</taxon>
        <taxon>Pseudomonadota</taxon>
        <taxon>Alphaproteobacteria</taxon>
        <taxon>Rhodospirillales</taxon>
        <taxon>Thalassospiraceae</taxon>
        <taxon>Thalassospira</taxon>
    </lineage>
</organism>
<evidence type="ECO:0000313" key="7">
    <source>
        <dbReference type="EMBL" id="RCK52597.1"/>
    </source>
</evidence>
<dbReference type="Proteomes" id="UP000252517">
    <property type="component" value="Unassembled WGS sequence"/>
</dbReference>
<dbReference type="GO" id="GO:0030170">
    <property type="term" value="F:pyridoxal phosphate binding"/>
    <property type="evidence" value="ECO:0007669"/>
    <property type="project" value="UniProtKB-ARBA"/>
</dbReference>
<dbReference type="NCBIfam" id="TIGR01127">
    <property type="entry name" value="ilvA_1Cterm"/>
    <property type="match status" value="1"/>
</dbReference>
<dbReference type="InterPro" id="IPR036052">
    <property type="entry name" value="TrpB-like_PALP_sf"/>
</dbReference>
<comment type="similarity">
    <text evidence="2">Belongs to the serine/threonine dehydratase family.</text>
</comment>
<proteinExistence type="inferred from homology"/>
<evidence type="ECO:0000256" key="2">
    <source>
        <dbReference type="ARBA" id="ARBA00010869"/>
    </source>
</evidence>
<feature type="domain" description="Tryptophan synthase beta chain-like PALP" evidence="6">
    <location>
        <begin position="28"/>
        <end position="312"/>
    </location>
</feature>
<reference evidence="7 8" key="1">
    <citation type="submission" date="2014-07" db="EMBL/GenBank/DDBJ databases">
        <title>Draft genome sequence of Thalassospira profundimaris S25-3-2.</title>
        <authorList>
            <person name="Lai Q."/>
            <person name="Shao Z."/>
        </authorList>
    </citation>
    <scope>NUCLEOTIDE SEQUENCE [LARGE SCALE GENOMIC DNA]</scope>
    <source>
        <strain evidence="7 8">S25-3-2</strain>
    </source>
</reference>
<dbReference type="STRING" id="502049.TH15_12105"/>
<keyword evidence="4" id="KW-0456">Lyase</keyword>
<accession>A0A367XG34</accession>
<dbReference type="GO" id="GO:0006565">
    <property type="term" value="P:L-serine catabolic process"/>
    <property type="evidence" value="ECO:0007669"/>
    <property type="project" value="TreeGrafter"/>
</dbReference>
<dbReference type="NCBIfam" id="NF005600">
    <property type="entry name" value="PRK07334.1"/>
    <property type="match status" value="1"/>
</dbReference>
<evidence type="ECO:0000256" key="5">
    <source>
        <dbReference type="ARBA" id="ARBA00049406"/>
    </source>
</evidence>
<evidence type="ECO:0000256" key="1">
    <source>
        <dbReference type="ARBA" id="ARBA00001933"/>
    </source>
</evidence>
<dbReference type="Gene3D" id="3.40.50.1100">
    <property type="match status" value="2"/>
</dbReference>
<keyword evidence="3" id="KW-0663">Pyridoxal phosphate</keyword>
<dbReference type="CDD" id="cd01562">
    <property type="entry name" value="Thr-dehyd"/>
    <property type="match status" value="1"/>
</dbReference>
<name>A0A367XG34_9PROT</name>
<sequence>MTGRTSRSLEMTVSYHDIVRASRLLEGIVARTPLVKSQTLSKICQADVYLKLENLQYTASFKERGAYVKLASLTPEERACGVIAVSAGNHAQGVAYNAKRLGIPATIVMPENTPYTKVRHTRSHGAEVVLKGAVLADSMQAAQEIQQERGLTFVHPFDDEHIIAGQGTVGLEILNDGADFDTVIVPVGGGGLASGIATAIKARRPDIDVIGVETRLYPSMYEGIHDKEFSGGGVTIAEGIAVKQPGGKTLEICRELLDDVLLVEESAIERAIQMLIEIEKTVVEGAGAAPLAALLDHPERFSGKKVCLIISGGNIDSRLLAQVLMRGMAREGRLVRIRIEIPDVPGALARISTLIGNAEANIIEVYHQRYFYDIPAKQTDVDMVLEVRDTTHALQVVDYLKENGYGGRLLGNTSLD</sequence>
<dbReference type="PANTHER" id="PTHR48078:SF6">
    <property type="entry name" value="L-THREONINE DEHYDRATASE CATABOLIC TDCB"/>
    <property type="match status" value="1"/>
</dbReference>
<dbReference type="AlphaFoldDB" id="A0A367XG34"/>
<dbReference type="PANTHER" id="PTHR48078">
    <property type="entry name" value="THREONINE DEHYDRATASE, MITOCHONDRIAL-RELATED"/>
    <property type="match status" value="1"/>
</dbReference>
<dbReference type="Pfam" id="PF00291">
    <property type="entry name" value="PALP"/>
    <property type="match status" value="1"/>
</dbReference>
<evidence type="ECO:0000256" key="3">
    <source>
        <dbReference type="ARBA" id="ARBA00022898"/>
    </source>
</evidence>
<dbReference type="FunFam" id="3.40.50.1100:FF:000007">
    <property type="entry name" value="L-threonine dehydratase catabolic TdcB"/>
    <property type="match status" value="1"/>
</dbReference>
<comment type="cofactor">
    <cofactor evidence="1">
        <name>pyridoxal 5'-phosphate</name>
        <dbReference type="ChEBI" id="CHEBI:597326"/>
    </cofactor>
</comment>
<evidence type="ECO:0000256" key="4">
    <source>
        <dbReference type="ARBA" id="ARBA00023239"/>
    </source>
</evidence>
<evidence type="ECO:0000313" key="8">
    <source>
        <dbReference type="Proteomes" id="UP000252517"/>
    </source>
</evidence>
<dbReference type="SUPFAM" id="SSF55021">
    <property type="entry name" value="ACT-like"/>
    <property type="match status" value="1"/>
</dbReference>
<dbReference type="GO" id="GO:0009097">
    <property type="term" value="P:isoleucine biosynthetic process"/>
    <property type="evidence" value="ECO:0007669"/>
    <property type="project" value="TreeGrafter"/>
</dbReference>
<evidence type="ECO:0000259" key="6">
    <source>
        <dbReference type="Pfam" id="PF00291"/>
    </source>
</evidence>
<dbReference type="FunFam" id="3.40.50.1100:FF:000005">
    <property type="entry name" value="Threonine dehydratase catabolic"/>
    <property type="match status" value="1"/>
</dbReference>
<dbReference type="SUPFAM" id="SSF53686">
    <property type="entry name" value="Tryptophan synthase beta subunit-like PLP-dependent enzymes"/>
    <property type="match status" value="1"/>
</dbReference>